<sequence>MNNTFYPLSPFSAETGIKKKKRQKKRKTRRRAVTAATQPRTSAVQQRRTQKKKKKKKKKNSLVLRRARSDFSRLNENTCSTRVVNLQPENLLILYNYSENQISIMSSCLERGRGDAPLERFISCRSVAPSMRRVPFGPLTAKASSKQICLLCIYTGTAAD</sequence>
<proteinExistence type="predicted"/>
<accession>A0ABD2WJM8</accession>
<feature type="compositionally biased region" description="Basic residues" evidence="1">
    <location>
        <begin position="18"/>
        <end position="32"/>
    </location>
</feature>
<feature type="region of interest" description="Disordered" evidence="1">
    <location>
        <begin position="1"/>
        <end position="63"/>
    </location>
</feature>
<name>A0ABD2WJM8_9HYME</name>
<protein>
    <submittedName>
        <fullName evidence="2">Uncharacterized protein</fullName>
    </submittedName>
</protein>
<dbReference type="EMBL" id="JBJJXI010000100">
    <property type="protein sequence ID" value="KAL3393223.1"/>
    <property type="molecule type" value="Genomic_DNA"/>
</dbReference>
<organism evidence="2 3">
    <name type="scientific">Trichogramma kaykai</name>
    <dbReference type="NCBI Taxonomy" id="54128"/>
    <lineage>
        <taxon>Eukaryota</taxon>
        <taxon>Metazoa</taxon>
        <taxon>Ecdysozoa</taxon>
        <taxon>Arthropoda</taxon>
        <taxon>Hexapoda</taxon>
        <taxon>Insecta</taxon>
        <taxon>Pterygota</taxon>
        <taxon>Neoptera</taxon>
        <taxon>Endopterygota</taxon>
        <taxon>Hymenoptera</taxon>
        <taxon>Apocrita</taxon>
        <taxon>Proctotrupomorpha</taxon>
        <taxon>Chalcidoidea</taxon>
        <taxon>Trichogrammatidae</taxon>
        <taxon>Trichogramma</taxon>
    </lineage>
</organism>
<feature type="compositionally biased region" description="Polar residues" evidence="1">
    <location>
        <begin position="35"/>
        <end position="47"/>
    </location>
</feature>
<keyword evidence="3" id="KW-1185">Reference proteome</keyword>
<dbReference type="AlphaFoldDB" id="A0ABD2WJM8"/>
<feature type="compositionally biased region" description="Basic residues" evidence="1">
    <location>
        <begin position="48"/>
        <end position="60"/>
    </location>
</feature>
<evidence type="ECO:0000313" key="2">
    <source>
        <dbReference type="EMBL" id="KAL3393223.1"/>
    </source>
</evidence>
<dbReference type="Proteomes" id="UP001627154">
    <property type="component" value="Unassembled WGS sequence"/>
</dbReference>
<evidence type="ECO:0000313" key="3">
    <source>
        <dbReference type="Proteomes" id="UP001627154"/>
    </source>
</evidence>
<reference evidence="2 3" key="1">
    <citation type="journal article" date="2024" name="bioRxiv">
        <title>A reference genome for Trichogramma kaykai: A tiny desert-dwelling parasitoid wasp with competing sex-ratio distorters.</title>
        <authorList>
            <person name="Culotta J."/>
            <person name="Lindsey A.R."/>
        </authorList>
    </citation>
    <scope>NUCLEOTIDE SEQUENCE [LARGE SCALE GENOMIC DNA]</scope>
    <source>
        <strain evidence="2 3">KSX58</strain>
    </source>
</reference>
<evidence type="ECO:0000256" key="1">
    <source>
        <dbReference type="SAM" id="MobiDB-lite"/>
    </source>
</evidence>
<gene>
    <name evidence="2" type="ORF">TKK_012463</name>
</gene>
<comment type="caution">
    <text evidence="2">The sequence shown here is derived from an EMBL/GenBank/DDBJ whole genome shotgun (WGS) entry which is preliminary data.</text>
</comment>